<accession>A0A0G0LJY0</accession>
<organism evidence="1 2">
    <name type="scientific">Candidatus Azambacteria bacterium GW2011_GWA2_39_10</name>
    <dbReference type="NCBI Taxonomy" id="1618611"/>
    <lineage>
        <taxon>Bacteria</taxon>
        <taxon>Candidatus Azamiibacteriota</taxon>
    </lineage>
</organism>
<sequence length="140" mass="16260">MAGSKCISPRKEIESEPTILVGCTITQDGWDFYNDCYFSARQLHKFLNGGVSIKFGRIISYSCEYRWNGKFIARIFDDQGGYPSEPGFYWAESYVVPVTFKFKSDQIWEKALRLSVQRHIQKDIKSLNILNKRISKEITI</sequence>
<dbReference type="AlphaFoldDB" id="A0A0G0LJY0"/>
<evidence type="ECO:0000313" key="1">
    <source>
        <dbReference type="EMBL" id="KKQ91337.1"/>
    </source>
</evidence>
<name>A0A0G0LJY0_9BACT</name>
<dbReference type="EMBL" id="LBVT01000017">
    <property type="protein sequence ID" value="KKQ91337.1"/>
    <property type="molecule type" value="Genomic_DNA"/>
</dbReference>
<protein>
    <submittedName>
        <fullName evidence="1">Uncharacterized protein</fullName>
    </submittedName>
</protein>
<evidence type="ECO:0000313" key="2">
    <source>
        <dbReference type="Proteomes" id="UP000034706"/>
    </source>
</evidence>
<gene>
    <name evidence="1" type="ORF">UT16_C0017G0002</name>
</gene>
<comment type="caution">
    <text evidence="1">The sequence shown here is derived from an EMBL/GenBank/DDBJ whole genome shotgun (WGS) entry which is preliminary data.</text>
</comment>
<proteinExistence type="predicted"/>
<dbReference type="Proteomes" id="UP000034706">
    <property type="component" value="Unassembled WGS sequence"/>
</dbReference>
<reference evidence="1" key="1">
    <citation type="journal article" date="2015" name="Nature">
        <title>rRNA introns, odd ribosomes, and small enigmatic genomes across a large radiation of phyla.</title>
        <authorList>
            <person name="Brown C.T."/>
            <person name="Hug L.A."/>
            <person name="Thomas B.C."/>
            <person name="Sharon I."/>
            <person name="Castelle C.J."/>
            <person name="Singh A."/>
            <person name="Wilkins M.J."/>
            <person name="Williams K.H."/>
            <person name="Banfield J.F."/>
        </authorList>
    </citation>
    <scope>NUCLEOTIDE SEQUENCE [LARGE SCALE GENOMIC DNA]</scope>
</reference>